<evidence type="ECO:0000313" key="8">
    <source>
        <dbReference type="Proteomes" id="UP001341840"/>
    </source>
</evidence>
<dbReference type="EMBL" id="JASCZI010061664">
    <property type="protein sequence ID" value="MED6139251.1"/>
    <property type="molecule type" value="Genomic_DNA"/>
</dbReference>
<reference evidence="7 8" key="1">
    <citation type="journal article" date="2023" name="Plants (Basel)">
        <title>Bridging the Gap: Combining Genomics and Transcriptomics Approaches to Understand Stylosanthes scabra, an Orphan Legume from the Brazilian Caatinga.</title>
        <authorList>
            <person name="Ferreira-Neto J.R.C."/>
            <person name="da Silva M.D."/>
            <person name="Binneck E."/>
            <person name="de Melo N.F."/>
            <person name="da Silva R.H."/>
            <person name="de Melo A.L.T.M."/>
            <person name="Pandolfi V."/>
            <person name="Bustamante F.O."/>
            <person name="Brasileiro-Vidal A.C."/>
            <person name="Benko-Iseppon A.M."/>
        </authorList>
    </citation>
    <scope>NUCLEOTIDE SEQUENCE [LARGE SCALE GENOMIC DNA]</scope>
    <source>
        <tissue evidence="7">Leaves</tissue>
    </source>
</reference>
<keyword evidence="3 7" id="KW-0418">Kinase</keyword>
<dbReference type="PROSITE" id="PS50011">
    <property type="entry name" value="PROTEIN_KINASE_DOM"/>
    <property type="match status" value="1"/>
</dbReference>
<evidence type="ECO:0000256" key="3">
    <source>
        <dbReference type="ARBA" id="ARBA00022777"/>
    </source>
</evidence>
<dbReference type="InterPro" id="IPR011009">
    <property type="entry name" value="Kinase-like_dom_sf"/>
</dbReference>
<keyword evidence="2" id="KW-0547">Nucleotide-binding</keyword>
<dbReference type="InterPro" id="IPR008271">
    <property type="entry name" value="Ser/Thr_kinase_AS"/>
</dbReference>
<dbReference type="InterPro" id="IPR000719">
    <property type="entry name" value="Prot_kinase_dom"/>
</dbReference>
<dbReference type="SUPFAM" id="SSF56112">
    <property type="entry name" value="Protein kinase-like (PK-like)"/>
    <property type="match status" value="1"/>
</dbReference>
<dbReference type="PROSITE" id="PS00108">
    <property type="entry name" value="PROTEIN_KINASE_ST"/>
    <property type="match status" value="1"/>
</dbReference>
<organism evidence="7 8">
    <name type="scientific">Stylosanthes scabra</name>
    <dbReference type="NCBI Taxonomy" id="79078"/>
    <lineage>
        <taxon>Eukaryota</taxon>
        <taxon>Viridiplantae</taxon>
        <taxon>Streptophyta</taxon>
        <taxon>Embryophyta</taxon>
        <taxon>Tracheophyta</taxon>
        <taxon>Spermatophyta</taxon>
        <taxon>Magnoliopsida</taxon>
        <taxon>eudicotyledons</taxon>
        <taxon>Gunneridae</taxon>
        <taxon>Pentapetalae</taxon>
        <taxon>rosids</taxon>
        <taxon>fabids</taxon>
        <taxon>Fabales</taxon>
        <taxon>Fabaceae</taxon>
        <taxon>Papilionoideae</taxon>
        <taxon>50 kb inversion clade</taxon>
        <taxon>dalbergioids sensu lato</taxon>
        <taxon>Dalbergieae</taxon>
        <taxon>Pterocarpus clade</taxon>
        <taxon>Stylosanthes</taxon>
    </lineage>
</organism>
<keyword evidence="4" id="KW-0067">ATP-binding</keyword>
<feature type="compositionally biased region" description="Basic and acidic residues" evidence="5">
    <location>
        <begin position="372"/>
        <end position="383"/>
    </location>
</feature>
<gene>
    <name evidence="7" type="primary">CRK1_3</name>
    <name evidence="7" type="ORF">PIB30_082065</name>
</gene>
<dbReference type="CDD" id="cd14066">
    <property type="entry name" value="STKc_IRAK"/>
    <property type="match status" value="1"/>
</dbReference>
<proteinExistence type="predicted"/>
<dbReference type="PANTHER" id="PTHR47973">
    <property type="entry name" value="CYSTEINE-RICH RECEPTOR-LIKE PROTEIN KINASE 3"/>
    <property type="match status" value="1"/>
</dbReference>
<dbReference type="EC" id="2.7.11.1" evidence="7"/>
<dbReference type="SMART" id="SM00220">
    <property type="entry name" value="S_TKc"/>
    <property type="match status" value="1"/>
</dbReference>
<evidence type="ECO:0000256" key="1">
    <source>
        <dbReference type="ARBA" id="ARBA00022679"/>
    </source>
</evidence>
<evidence type="ECO:0000313" key="7">
    <source>
        <dbReference type="EMBL" id="MED6139251.1"/>
    </source>
</evidence>
<feature type="domain" description="Protein kinase" evidence="6">
    <location>
        <begin position="28"/>
        <end position="312"/>
    </location>
</feature>
<feature type="region of interest" description="Disordered" evidence="5">
    <location>
        <begin position="327"/>
        <end position="383"/>
    </location>
</feature>
<name>A0ABU6SS46_9FABA</name>
<evidence type="ECO:0000256" key="5">
    <source>
        <dbReference type="SAM" id="MobiDB-lite"/>
    </source>
</evidence>
<dbReference type="GO" id="GO:0004674">
    <property type="term" value="F:protein serine/threonine kinase activity"/>
    <property type="evidence" value="ECO:0007669"/>
    <property type="project" value="UniProtKB-KW"/>
</dbReference>
<evidence type="ECO:0000256" key="4">
    <source>
        <dbReference type="ARBA" id="ARBA00022840"/>
    </source>
</evidence>
<keyword evidence="1 7" id="KW-0808">Transferase</keyword>
<evidence type="ECO:0000256" key="2">
    <source>
        <dbReference type="ARBA" id="ARBA00022741"/>
    </source>
</evidence>
<keyword evidence="8" id="KW-1185">Reference proteome</keyword>
<accession>A0ABU6SS46</accession>
<evidence type="ECO:0000259" key="6">
    <source>
        <dbReference type="PROSITE" id="PS50011"/>
    </source>
</evidence>
<feature type="compositionally biased region" description="Pro residues" evidence="5">
    <location>
        <begin position="333"/>
        <end position="342"/>
    </location>
</feature>
<protein>
    <submittedName>
        <fullName evidence="7">Cyclin-dependent serine/threonine protein kinase</fullName>
        <ecNumber evidence="7">2.7.11.1</ecNumber>
    </submittedName>
</protein>
<keyword evidence="7" id="KW-0723">Serine/threonine-protein kinase</keyword>
<feature type="compositionally biased region" description="Low complexity" evidence="5">
    <location>
        <begin position="348"/>
        <end position="361"/>
    </location>
</feature>
<dbReference type="Pfam" id="PF00069">
    <property type="entry name" value="Pkinase"/>
    <property type="match status" value="1"/>
</dbReference>
<sequence>MDDSVEMFAHVAGYTYKYEMLDKATNHFDPANKLGEGGAGSVFKGILPQGKIVAVKRLFFTTRQWTDGFFNEVNLITGIRHKNLAKLLGCSIEGPESLLVYEYVPNGSLDQILFGKDSRTVLTWKQRFNIICGVAEALAYLHGGAQSKIIHRDIKSANILLDENLNPKVADFGLARFVTQNRSHVTTGVAGTLGYMAPEYLLQGQLTEKADAYAFGVVVAEIVCGKKNSIYTEGSASLLHGVWKNYKAHNITASVDPVLNGEFVEQEASNALRVALLCTQSSVSLRPSMSQVIQILTEKDFAVPSPKQQPFLNCTMLNVDDRTLHATSTFSPLPSPKGPNPTPTSARSSFNTTTDSFSSNNAHEINIAMPSDPREENKNNNNK</sequence>
<dbReference type="Gene3D" id="1.10.510.10">
    <property type="entry name" value="Transferase(Phosphotransferase) domain 1"/>
    <property type="match status" value="1"/>
</dbReference>
<dbReference type="InterPro" id="IPR052059">
    <property type="entry name" value="CR_Ser/Thr_kinase"/>
</dbReference>
<dbReference type="Gene3D" id="3.30.200.20">
    <property type="entry name" value="Phosphorylase Kinase, domain 1"/>
    <property type="match status" value="1"/>
</dbReference>
<dbReference type="Proteomes" id="UP001341840">
    <property type="component" value="Unassembled WGS sequence"/>
</dbReference>
<comment type="caution">
    <text evidence="7">The sequence shown here is derived from an EMBL/GenBank/DDBJ whole genome shotgun (WGS) entry which is preliminary data.</text>
</comment>